<proteinExistence type="predicted"/>
<dbReference type="EMBL" id="RBAL01000002">
    <property type="protein sequence ID" value="RKN45810.1"/>
    <property type="molecule type" value="Genomic_DNA"/>
</dbReference>
<gene>
    <name evidence="2" type="ORF">D7294_05000</name>
</gene>
<comment type="caution">
    <text evidence="2">The sequence shown here is derived from an EMBL/GenBank/DDBJ whole genome shotgun (WGS) entry which is preliminary data.</text>
</comment>
<feature type="compositionally biased region" description="Basic residues" evidence="1">
    <location>
        <begin position="1"/>
        <end position="20"/>
    </location>
</feature>
<organism evidence="2 3">
    <name type="scientific">Streptomyces hoynatensis</name>
    <dbReference type="NCBI Taxonomy" id="1141874"/>
    <lineage>
        <taxon>Bacteria</taxon>
        <taxon>Bacillati</taxon>
        <taxon>Actinomycetota</taxon>
        <taxon>Actinomycetes</taxon>
        <taxon>Kitasatosporales</taxon>
        <taxon>Streptomycetaceae</taxon>
        <taxon>Streptomyces</taxon>
    </lineage>
</organism>
<keyword evidence="3" id="KW-1185">Reference proteome</keyword>
<dbReference type="Proteomes" id="UP000272474">
    <property type="component" value="Unassembled WGS sequence"/>
</dbReference>
<evidence type="ECO:0000313" key="2">
    <source>
        <dbReference type="EMBL" id="RKN45810.1"/>
    </source>
</evidence>
<evidence type="ECO:0000313" key="3">
    <source>
        <dbReference type="Proteomes" id="UP000272474"/>
    </source>
</evidence>
<sequence>MDGRARARGLGRSPHGRGGSRKYPADAPAQTLTSWPCLLPPSPPGVLPPPPPSVLPPPPPGVLPPPPAPRRRRAPCRPSRPPAGPRAAPVRPAPGPRDLRHSTGERAFAGGRGRGRTLACRPTAGPSRTRGLRDTEGHAGTVAGAGATPAGAPAACARSPARPLGGCRAGGAGEER</sequence>
<feature type="compositionally biased region" description="Gly residues" evidence="1">
    <location>
        <begin position="167"/>
        <end position="176"/>
    </location>
</feature>
<evidence type="ECO:0000256" key="1">
    <source>
        <dbReference type="SAM" id="MobiDB-lite"/>
    </source>
</evidence>
<dbReference type="AlphaFoldDB" id="A0A3A9ZBZ5"/>
<feature type="compositionally biased region" description="Pro residues" evidence="1">
    <location>
        <begin position="38"/>
        <end position="68"/>
    </location>
</feature>
<feature type="region of interest" description="Disordered" evidence="1">
    <location>
        <begin position="1"/>
        <end position="176"/>
    </location>
</feature>
<feature type="compositionally biased region" description="Low complexity" evidence="1">
    <location>
        <begin position="139"/>
        <end position="166"/>
    </location>
</feature>
<name>A0A3A9ZBZ5_9ACTN</name>
<accession>A0A3A9ZBZ5</accession>
<protein>
    <submittedName>
        <fullName evidence="2">Uncharacterized protein</fullName>
    </submittedName>
</protein>
<reference evidence="2 3" key="1">
    <citation type="journal article" date="2014" name="Int. J. Syst. Evol. Microbiol.">
        <title>Streptomyces hoynatensis sp. nov., isolated from deep marine sediment.</title>
        <authorList>
            <person name="Veyisoglu A."/>
            <person name="Sahin N."/>
        </authorList>
    </citation>
    <scope>NUCLEOTIDE SEQUENCE [LARGE SCALE GENOMIC DNA]</scope>
    <source>
        <strain evidence="2 3">KCTC 29097</strain>
    </source>
</reference>